<evidence type="ECO:0000256" key="1">
    <source>
        <dbReference type="ARBA" id="ARBA00004141"/>
    </source>
</evidence>
<evidence type="ECO:0000313" key="8">
    <source>
        <dbReference type="Proteomes" id="UP000012065"/>
    </source>
</evidence>
<dbReference type="EMBL" id="CAOJ01004249">
    <property type="protein sequence ID" value="CCO29104.1"/>
    <property type="molecule type" value="Genomic_DNA"/>
</dbReference>
<evidence type="ECO:0000313" key="7">
    <source>
        <dbReference type="EMBL" id="CCO29104.1"/>
    </source>
</evidence>
<protein>
    <submittedName>
        <fullName evidence="7">Rhizoctonia solani AG1-IB WGS project CAOJ00000000 data, isolate 7/3/14, contig 06284</fullName>
    </submittedName>
</protein>
<sequence>MLSISQFTDPACSDEAIDPSLLPTEEEMQTLRRVADTIPFAAWTIVFVEFAERFSWYGTTGPMTNYIQQPLPKGSIAGNSIDPKDVAGALGRGQRTSTALGNFRQFWTYFTPIIGAIVADTYYGRFKAICVFYAICLVGHILLVFVSIPSAIAHPNGALAGFVISLVIMGLGTGGFKSNISPLVAEQS</sequence>
<comment type="subcellular location">
    <subcellularLocation>
        <location evidence="1">Membrane</location>
        <topology evidence="1">Multi-pass membrane protein</topology>
    </subcellularLocation>
</comment>
<gene>
    <name evidence="7" type="ORF">BN14_03106</name>
</gene>
<dbReference type="GO" id="GO:0022857">
    <property type="term" value="F:transmembrane transporter activity"/>
    <property type="evidence" value="ECO:0007669"/>
    <property type="project" value="InterPro"/>
</dbReference>
<organism evidence="7 8">
    <name type="scientific">Thanatephorus cucumeris (strain AG1-IB / isolate 7/3/14)</name>
    <name type="common">Lettuce bottom rot fungus</name>
    <name type="synonym">Rhizoctonia solani</name>
    <dbReference type="NCBI Taxonomy" id="1108050"/>
    <lineage>
        <taxon>Eukaryota</taxon>
        <taxon>Fungi</taxon>
        <taxon>Dikarya</taxon>
        <taxon>Basidiomycota</taxon>
        <taxon>Agaricomycotina</taxon>
        <taxon>Agaricomycetes</taxon>
        <taxon>Cantharellales</taxon>
        <taxon>Ceratobasidiaceae</taxon>
        <taxon>Rhizoctonia</taxon>
        <taxon>Rhizoctonia solani AG-1</taxon>
    </lineage>
</organism>
<proteinExistence type="inferred from homology"/>
<dbReference type="InterPro" id="IPR036259">
    <property type="entry name" value="MFS_trans_sf"/>
</dbReference>
<keyword evidence="3 6" id="KW-0812">Transmembrane</keyword>
<dbReference type="Pfam" id="PF00854">
    <property type="entry name" value="PTR2"/>
    <property type="match status" value="1"/>
</dbReference>
<dbReference type="SUPFAM" id="SSF103473">
    <property type="entry name" value="MFS general substrate transporter"/>
    <property type="match status" value="1"/>
</dbReference>
<dbReference type="GO" id="GO:0016020">
    <property type="term" value="C:membrane"/>
    <property type="evidence" value="ECO:0007669"/>
    <property type="project" value="UniProtKB-SubCell"/>
</dbReference>
<comment type="similarity">
    <text evidence="2">Belongs to the major facilitator superfamily. Proton-dependent oligopeptide transporter (POT/PTR) (TC 2.A.17) family.</text>
</comment>
<name>M5BPQ0_THACB</name>
<dbReference type="Gene3D" id="1.20.1250.20">
    <property type="entry name" value="MFS general substrate transporter like domains"/>
    <property type="match status" value="1"/>
</dbReference>
<keyword evidence="5 6" id="KW-0472">Membrane</keyword>
<dbReference type="HOGENOM" id="CLU_1441981_0_0_1"/>
<dbReference type="InterPro" id="IPR000109">
    <property type="entry name" value="POT_fam"/>
</dbReference>
<reference evidence="7 8" key="1">
    <citation type="journal article" date="2013" name="J. Biotechnol.">
        <title>Establishment and interpretation of the genome sequence of the phytopathogenic fungus Rhizoctonia solani AG1-IB isolate 7/3/14.</title>
        <authorList>
            <person name="Wibberg D.W."/>
            <person name="Jelonek L.J."/>
            <person name="Rupp O.R."/>
            <person name="Hennig M.H."/>
            <person name="Eikmeyer F.E."/>
            <person name="Goesmann A.G."/>
            <person name="Hartmann A.H."/>
            <person name="Borriss R.B."/>
            <person name="Grosch R.G."/>
            <person name="Puehler A.P."/>
            <person name="Schlueter A.S."/>
        </authorList>
    </citation>
    <scope>NUCLEOTIDE SEQUENCE [LARGE SCALE GENOMIC DNA]</scope>
    <source>
        <strain evidence="8">AG1-IB / isolate 7/3/14</strain>
    </source>
</reference>
<feature type="transmembrane region" description="Helical" evidence="6">
    <location>
        <begin position="158"/>
        <end position="176"/>
    </location>
</feature>
<evidence type="ECO:0000256" key="4">
    <source>
        <dbReference type="ARBA" id="ARBA00022989"/>
    </source>
</evidence>
<feature type="transmembrane region" description="Helical" evidence="6">
    <location>
        <begin position="130"/>
        <end position="152"/>
    </location>
</feature>
<keyword evidence="4 6" id="KW-1133">Transmembrane helix</keyword>
<feature type="transmembrane region" description="Helical" evidence="6">
    <location>
        <begin position="106"/>
        <end position="123"/>
    </location>
</feature>
<dbReference type="Proteomes" id="UP000012065">
    <property type="component" value="Unassembled WGS sequence"/>
</dbReference>
<dbReference type="PANTHER" id="PTHR11654">
    <property type="entry name" value="OLIGOPEPTIDE TRANSPORTER-RELATED"/>
    <property type="match status" value="1"/>
</dbReference>
<comment type="caution">
    <text evidence="7">The sequence shown here is derived from an EMBL/GenBank/DDBJ whole genome shotgun (WGS) entry which is preliminary data.</text>
</comment>
<evidence type="ECO:0000256" key="2">
    <source>
        <dbReference type="ARBA" id="ARBA00005982"/>
    </source>
</evidence>
<evidence type="ECO:0000256" key="3">
    <source>
        <dbReference type="ARBA" id="ARBA00022692"/>
    </source>
</evidence>
<evidence type="ECO:0000256" key="6">
    <source>
        <dbReference type="SAM" id="Phobius"/>
    </source>
</evidence>
<evidence type="ECO:0000256" key="5">
    <source>
        <dbReference type="ARBA" id="ARBA00023136"/>
    </source>
</evidence>
<accession>M5BPQ0</accession>
<dbReference type="AlphaFoldDB" id="M5BPQ0"/>